<keyword evidence="2" id="KW-1185">Reference proteome</keyword>
<comment type="caution">
    <text evidence="1">The sequence shown here is derived from an EMBL/GenBank/DDBJ whole genome shotgun (WGS) entry which is preliminary data.</text>
</comment>
<organism evidence="1 2">
    <name type="scientific">Smallanthus sonchifolius</name>
    <dbReference type="NCBI Taxonomy" id="185202"/>
    <lineage>
        <taxon>Eukaryota</taxon>
        <taxon>Viridiplantae</taxon>
        <taxon>Streptophyta</taxon>
        <taxon>Embryophyta</taxon>
        <taxon>Tracheophyta</taxon>
        <taxon>Spermatophyta</taxon>
        <taxon>Magnoliopsida</taxon>
        <taxon>eudicotyledons</taxon>
        <taxon>Gunneridae</taxon>
        <taxon>Pentapetalae</taxon>
        <taxon>asterids</taxon>
        <taxon>campanulids</taxon>
        <taxon>Asterales</taxon>
        <taxon>Asteraceae</taxon>
        <taxon>Asteroideae</taxon>
        <taxon>Heliantheae alliance</taxon>
        <taxon>Millerieae</taxon>
        <taxon>Smallanthus</taxon>
    </lineage>
</organism>
<reference evidence="2" key="1">
    <citation type="journal article" date="2022" name="Mol. Ecol. Resour.">
        <title>The genomes of chicory, endive, great burdock and yacon provide insights into Asteraceae palaeo-polyploidization history and plant inulin production.</title>
        <authorList>
            <person name="Fan W."/>
            <person name="Wang S."/>
            <person name="Wang H."/>
            <person name="Wang A."/>
            <person name="Jiang F."/>
            <person name="Liu H."/>
            <person name="Zhao H."/>
            <person name="Xu D."/>
            <person name="Zhang Y."/>
        </authorList>
    </citation>
    <scope>NUCLEOTIDE SEQUENCE [LARGE SCALE GENOMIC DNA]</scope>
    <source>
        <strain evidence="2">cv. Yunnan</strain>
    </source>
</reference>
<dbReference type="EMBL" id="CM042046">
    <property type="protein sequence ID" value="KAI3675164.1"/>
    <property type="molecule type" value="Genomic_DNA"/>
</dbReference>
<gene>
    <name evidence="1" type="ORF">L1987_84749</name>
</gene>
<accession>A0ACB8XV20</accession>
<name>A0ACB8XV20_9ASTR</name>
<evidence type="ECO:0000313" key="1">
    <source>
        <dbReference type="EMBL" id="KAI3675164.1"/>
    </source>
</evidence>
<sequence length="246" mass="28780">MLRACVIDFGGSWDTHLPLAEFSYNNSYQTGLKAAPFEALYGRKCRSPLCWAEVGDKHITGPELIQETTDKVFKIRDRLKVAQDRQKKYADRRRKPLAFQVGDRVMLRVSPWKGVARFGKHDKLSPRYIGPYKIIARVGPVAYRLQLPRELSGVHNVFHVSNLKKCLSDETLVIPPKEVCVDNKLHFREEPVEVSDWKIHKTRRSRIKLVKVRWNSKRGPEFTWEREDEMKRKYPQFFKSARNQAS</sequence>
<dbReference type="Proteomes" id="UP001056120">
    <property type="component" value="Linkage Group LG29"/>
</dbReference>
<evidence type="ECO:0000313" key="2">
    <source>
        <dbReference type="Proteomes" id="UP001056120"/>
    </source>
</evidence>
<protein>
    <submittedName>
        <fullName evidence="1">Uncharacterized protein</fullName>
    </submittedName>
</protein>
<reference evidence="1 2" key="2">
    <citation type="journal article" date="2022" name="Mol. Ecol. Resour.">
        <title>The genomes of chicory, endive, great burdock and yacon provide insights into Asteraceae paleo-polyploidization history and plant inulin production.</title>
        <authorList>
            <person name="Fan W."/>
            <person name="Wang S."/>
            <person name="Wang H."/>
            <person name="Wang A."/>
            <person name="Jiang F."/>
            <person name="Liu H."/>
            <person name="Zhao H."/>
            <person name="Xu D."/>
            <person name="Zhang Y."/>
        </authorList>
    </citation>
    <scope>NUCLEOTIDE SEQUENCE [LARGE SCALE GENOMIC DNA]</scope>
    <source>
        <strain evidence="2">cv. Yunnan</strain>
        <tissue evidence="1">Leaves</tissue>
    </source>
</reference>
<proteinExistence type="predicted"/>